<organism evidence="6">
    <name type="scientific">Anopheles darlingi</name>
    <name type="common">Mosquito</name>
    <dbReference type="NCBI Taxonomy" id="43151"/>
    <lineage>
        <taxon>Eukaryota</taxon>
        <taxon>Metazoa</taxon>
        <taxon>Ecdysozoa</taxon>
        <taxon>Arthropoda</taxon>
        <taxon>Hexapoda</taxon>
        <taxon>Insecta</taxon>
        <taxon>Pterygota</taxon>
        <taxon>Neoptera</taxon>
        <taxon>Endopterygota</taxon>
        <taxon>Diptera</taxon>
        <taxon>Nematocera</taxon>
        <taxon>Culicoidea</taxon>
        <taxon>Culicidae</taxon>
        <taxon>Anophelinae</taxon>
        <taxon>Anopheles</taxon>
    </lineage>
</organism>
<dbReference type="OMA" id="RCEVESN"/>
<dbReference type="GO" id="GO:0004867">
    <property type="term" value="F:serine-type endopeptidase inhibitor activity"/>
    <property type="evidence" value="ECO:0007669"/>
    <property type="project" value="UniProtKB-KW"/>
</dbReference>
<dbReference type="InterPro" id="IPR036058">
    <property type="entry name" value="Kazal_dom_sf"/>
</dbReference>
<evidence type="ECO:0000313" key="8">
    <source>
        <dbReference type="Proteomes" id="UP000000673"/>
    </source>
</evidence>
<dbReference type="PANTHER" id="PTHR21131:SF0">
    <property type="entry name" value="GEO10195P1-RELATED"/>
    <property type="match status" value="1"/>
</dbReference>
<dbReference type="VEuPathDB" id="VectorBase:ADAC009127"/>
<keyword evidence="2" id="KW-0722">Serine protease inhibitor</keyword>
<feature type="signal peptide" evidence="4">
    <location>
        <begin position="1"/>
        <end position="23"/>
    </location>
</feature>
<dbReference type="Gene3D" id="3.30.60.30">
    <property type="match status" value="1"/>
</dbReference>
<keyword evidence="3" id="KW-1015">Disulfide bond</keyword>
<dbReference type="PROSITE" id="PS51465">
    <property type="entry name" value="KAZAL_2"/>
    <property type="match status" value="1"/>
</dbReference>
<accession>W5J8V7</accession>
<dbReference type="STRING" id="43151.W5J8V7"/>
<dbReference type="Pfam" id="PF00050">
    <property type="entry name" value="Kazal_1"/>
    <property type="match status" value="1"/>
</dbReference>
<evidence type="ECO:0000313" key="7">
    <source>
        <dbReference type="EnsemblMetazoa" id="ADAC009127-PA"/>
    </source>
</evidence>
<evidence type="ECO:0000259" key="5">
    <source>
        <dbReference type="PROSITE" id="PS51465"/>
    </source>
</evidence>
<dbReference type="CDD" id="cd00104">
    <property type="entry name" value="KAZAL_FS"/>
    <property type="match status" value="1"/>
</dbReference>
<sequence>MKSLFVAIVILQVLALLENGSVAASRRSSNGICACPRNYNPVCGSDSQTYANSCLLECKAEELATRSISLRIAHQGSCDEPLVEMPEDR</sequence>
<dbReference type="GO" id="GO:0005615">
    <property type="term" value="C:extracellular space"/>
    <property type="evidence" value="ECO:0007669"/>
    <property type="project" value="TreeGrafter"/>
</dbReference>
<dbReference type="SMART" id="SM00280">
    <property type="entry name" value="KAZAL"/>
    <property type="match status" value="1"/>
</dbReference>
<protein>
    <recommendedName>
        <fullName evidence="5">Kazal-like domain-containing protein</fullName>
    </recommendedName>
</protein>
<dbReference type="EnsemblMetazoa" id="ADAC009127-RA">
    <property type="protein sequence ID" value="ADAC009127-PA"/>
    <property type="gene ID" value="ADAC009127"/>
</dbReference>
<evidence type="ECO:0000313" key="6">
    <source>
        <dbReference type="EMBL" id="ETN59315.1"/>
    </source>
</evidence>
<feature type="domain" description="Kazal-like" evidence="5">
    <location>
        <begin position="27"/>
        <end position="80"/>
    </location>
</feature>
<name>W5J8V7_ANODA</name>
<dbReference type="AlphaFoldDB" id="W5J8V7"/>
<evidence type="ECO:0000256" key="4">
    <source>
        <dbReference type="SAM" id="SignalP"/>
    </source>
</evidence>
<dbReference type="eggNOG" id="ENOG502R004">
    <property type="taxonomic scope" value="Eukaryota"/>
</dbReference>
<dbReference type="Proteomes" id="UP000000673">
    <property type="component" value="Unassembled WGS sequence"/>
</dbReference>
<keyword evidence="1" id="KW-0646">Protease inhibitor</keyword>
<keyword evidence="4" id="KW-0732">Signal</keyword>
<proteinExistence type="predicted"/>
<gene>
    <name evidence="6" type="ORF">AND_009127</name>
</gene>
<dbReference type="HOGENOM" id="CLU_169765_5_0_1"/>
<dbReference type="InterPro" id="IPR053265">
    <property type="entry name" value="Serpin"/>
</dbReference>
<dbReference type="FunCoup" id="W5J8V7">
    <property type="interactions" value="35"/>
</dbReference>
<feature type="chain" id="PRO_5010155065" description="Kazal-like domain-containing protein" evidence="4">
    <location>
        <begin position="24"/>
        <end position="89"/>
    </location>
</feature>
<dbReference type="SUPFAM" id="SSF100895">
    <property type="entry name" value="Kazal-type serine protease inhibitors"/>
    <property type="match status" value="1"/>
</dbReference>
<reference evidence="6 8" key="1">
    <citation type="journal article" date="2010" name="BMC Genomics">
        <title>Combination of measures distinguishes pre-miRNAs from other stem-loops in the genome of the newly sequenced Anopheles darlingi.</title>
        <authorList>
            <person name="Mendes N.D."/>
            <person name="Freitas A.T."/>
            <person name="Vasconcelos A.T."/>
            <person name="Sagot M.F."/>
        </authorList>
    </citation>
    <scope>NUCLEOTIDE SEQUENCE</scope>
</reference>
<keyword evidence="8" id="KW-1185">Reference proteome</keyword>
<dbReference type="PANTHER" id="PTHR21131">
    <property type="entry name" value="SERINE-TYPE ENDOPEPTIDASE INHIBITOR"/>
    <property type="match status" value="1"/>
</dbReference>
<evidence type="ECO:0000256" key="1">
    <source>
        <dbReference type="ARBA" id="ARBA00022690"/>
    </source>
</evidence>
<dbReference type="InterPro" id="IPR002350">
    <property type="entry name" value="Kazal_dom"/>
</dbReference>
<evidence type="ECO:0000256" key="3">
    <source>
        <dbReference type="ARBA" id="ARBA00023157"/>
    </source>
</evidence>
<reference evidence="6" key="3">
    <citation type="journal article" date="2013" name="Nucleic Acids Res.">
        <title>The genome of Anopheles darlingi, the main neotropical malaria vector.</title>
        <authorList>
            <person name="Marinotti O."/>
            <person name="Cerqueira G.C."/>
            <person name="de Almeida L.G."/>
            <person name="Ferro M.I."/>
            <person name="Loreto E.L."/>
            <person name="Zaha A."/>
            <person name="Teixeira S.M."/>
            <person name="Wespiser A.R."/>
            <person name="Almeida E Silva A."/>
            <person name="Schlindwein A.D."/>
            <person name="Pacheco A.C."/>
            <person name="Silva A.L."/>
            <person name="Graveley B.R."/>
            <person name="Walenz B.P."/>
            <person name="Lima Bde A."/>
            <person name="Ribeiro C.A."/>
            <person name="Nunes-Silva C.G."/>
            <person name="de Carvalho C.R."/>
            <person name="Soares C.M."/>
            <person name="de Menezes C.B."/>
            <person name="Matiolli C."/>
            <person name="Caffrey D."/>
            <person name="Araujo D.A."/>
            <person name="de Oliveira D.M."/>
            <person name="Golenbock D."/>
            <person name="Grisard E.C."/>
            <person name="Fantinatti-Garboggini F."/>
            <person name="de Carvalho F.M."/>
            <person name="Barcellos F.G."/>
            <person name="Prosdocimi F."/>
            <person name="May G."/>
            <person name="Azevedo Junior G.M."/>
            <person name="Guimaraes G.M."/>
            <person name="Goldman G.H."/>
            <person name="Padilha I.Q."/>
            <person name="Batista Jda S."/>
            <person name="Ferro J.A."/>
            <person name="Ribeiro J.M."/>
            <person name="Fietto J.L."/>
            <person name="Dabbas K.M."/>
            <person name="Cerdeira L."/>
            <person name="Agnez-Lima L.F."/>
            <person name="Brocchi M."/>
            <person name="de Carvalho M.O."/>
            <person name="Teixeira Mde M."/>
            <person name="Diniz Maia Mde M."/>
            <person name="Goldman M.H."/>
            <person name="Cruz Schneider M.P."/>
            <person name="Felipe M.S."/>
            <person name="Hungria M."/>
            <person name="Nicolas M.F."/>
            <person name="Pereira M."/>
            <person name="Montes M.A."/>
            <person name="Cantao M.E."/>
            <person name="Vincentz M."/>
            <person name="Rafael M.S."/>
            <person name="Silverman N."/>
            <person name="Stoco P.H."/>
            <person name="Souza R.C."/>
            <person name="Vicentini R."/>
            <person name="Gazzinelli R.T."/>
            <person name="Neves Rde O."/>
            <person name="Silva R."/>
            <person name="Astolfi-Filho S."/>
            <person name="Maciel T.E."/>
            <person name="Urmenyi T.P."/>
            <person name="Tadei W.P."/>
            <person name="Camargo E.P."/>
            <person name="de Vasconcelos A.T."/>
        </authorList>
    </citation>
    <scope>NUCLEOTIDE SEQUENCE</scope>
</reference>
<evidence type="ECO:0000256" key="2">
    <source>
        <dbReference type="ARBA" id="ARBA00022900"/>
    </source>
</evidence>
<dbReference type="EMBL" id="ADMH02002093">
    <property type="protein sequence ID" value="ETN59315.1"/>
    <property type="molecule type" value="Genomic_DNA"/>
</dbReference>
<reference evidence="7" key="4">
    <citation type="submission" date="2015-06" db="UniProtKB">
        <authorList>
            <consortium name="EnsemblMetazoa"/>
        </authorList>
    </citation>
    <scope>IDENTIFICATION</scope>
</reference>
<reference evidence="6" key="2">
    <citation type="submission" date="2010-05" db="EMBL/GenBank/DDBJ databases">
        <authorList>
            <person name="Almeida L.G."/>
            <person name="Nicolas M.F."/>
            <person name="Souza R.C."/>
            <person name="Vasconcelos A.T.R."/>
        </authorList>
    </citation>
    <scope>NUCLEOTIDE SEQUENCE</scope>
</reference>
<dbReference type="FunFam" id="3.30.60.30:FF:000067">
    <property type="entry name" value="Thrombin inhibitor rhodniin"/>
    <property type="match status" value="1"/>
</dbReference>
<dbReference type="PROSITE" id="PS00282">
    <property type="entry name" value="KAZAL_1"/>
    <property type="match status" value="1"/>
</dbReference>